<gene>
    <name evidence="1" type="ORF">FALBO_3653</name>
</gene>
<dbReference type="AlphaFoldDB" id="A0A8H4LIM4"/>
<dbReference type="EMBL" id="JAADYS010000472">
    <property type="protein sequence ID" value="KAF4469446.1"/>
    <property type="molecule type" value="Genomic_DNA"/>
</dbReference>
<dbReference type="Proteomes" id="UP000554235">
    <property type="component" value="Unassembled WGS sequence"/>
</dbReference>
<organism evidence="1 2">
    <name type="scientific">Fusarium albosuccineum</name>
    <dbReference type="NCBI Taxonomy" id="1237068"/>
    <lineage>
        <taxon>Eukaryota</taxon>
        <taxon>Fungi</taxon>
        <taxon>Dikarya</taxon>
        <taxon>Ascomycota</taxon>
        <taxon>Pezizomycotina</taxon>
        <taxon>Sordariomycetes</taxon>
        <taxon>Hypocreomycetidae</taxon>
        <taxon>Hypocreales</taxon>
        <taxon>Nectriaceae</taxon>
        <taxon>Fusarium</taxon>
        <taxon>Fusarium decemcellulare species complex</taxon>
    </lineage>
</organism>
<comment type="caution">
    <text evidence="1">The sequence shown here is derived from an EMBL/GenBank/DDBJ whole genome shotgun (WGS) entry which is preliminary data.</text>
</comment>
<keyword evidence="2" id="KW-1185">Reference proteome</keyword>
<accession>A0A8H4LIM4</accession>
<sequence length="465" mass="50720">MSVTPPPLQRSLSALKSSGHSIRERLFQFKETDPSFADCFGDEAYTTETMYGKITLWRITGGLSYTAAKIQETLIKLIAEKSTDWQSRRPRNDASPFHQPPYLIQCFFVGVSKAHAAPYVTIITSVEWFSICLKDIILKGKILSAYPDWGCFRLPVDPHLTSNVTHRALEIPCCIDEGDYEVYTPGDTVPTHISATEVEIWKGESFIAKATAGGMITVGNEDLALTVAHAFCPHQNPRPTSFDIDVSELNLLLQQNREHTSNMMDFSGVSQCRAYLSPVSTPSSPTGLDLPPRPPASKKYKTLIGHLRYISTVGGDDLGMPSSLDWALIRITHPNISTMNPPRPTPSHVTSDHSVMIHTISKSIDCHLISEALFGIAGCTRPKPVKVANTGGVQHGDSGAWVSQLGTEDPIGILIGSCSPLNESYILGIGDILQDIEAQTGLKASVTPNQDIISKKGSKELIHAT</sequence>
<proteinExistence type="predicted"/>
<evidence type="ECO:0000313" key="2">
    <source>
        <dbReference type="Proteomes" id="UP000554235"/>
    </source>
</evidence>
<dbReference type="OrthoDB" id="5371646at2759"/>
<name>A0A8H4LIM4_9HYPO</name>
<evidence type="ECO:0000313" key="1">
    <source>
        <dbReference type="EMBL" id="KAF4469446.1"/>
    </source>
</evidence>
<reference evidence="1 2" key="1">
    <citation type="submission" date="2020-01" db="EMBL/GenBank/DDBJ databases">
        <title>Identification and distribution of gene clusters putatively required for synthesis of sphingolipid metabolism inhibitors in phylogenetically diverse species of the filamentous fungus Fusarium.</title>
        <authorList>
            <person name="Kim H.-S."/>
            <person name="Busman M."/>
            <person name="Brown D.W."/>
            <person name="Divon H."/>
            <person name="Uhlig S."/>
            <person name="Proctor R.H."/>
        </authorList>
    </citation>
    <scope>NUCLEOTIDE SEQUENCE [LARGE SCALE GENOMIC DNA]</scope>
    <source>
        <strain evidence="1 2">NRRL 20459</strain>
    </source>
</reference>
<protein>
    <submittedName>
        <fullName evidence="1">Uncharacterized protein</fullName>
    </submittedName>
</protein>